<dbReference type="EMBL" id="JAENRR010000023">
    <property type="protein sequence ID" value="MBK3517869.1"/>
    <property type="molecule type" value="Genomic_DNA"/>
</dbReference>
<comment type="caution">
    <text evidence="4">The sequence shown here is derived from an EMBL/GenBank/DDBJ whole genome shotgun (WGS) entry which is preliminary data.</text>
</comment>
<keyword evidence="5" id="KW-1185">Reference proteome</keyword>
<evidence type="ECO:0000256" key="3">
    <source>
        <dbReference type="SAM" id="SignalP"/>
    </source>
</evidence>
<dbReference type="InterPro" id="IPR024930">
    <property type="entry name" value="Skp_dom_sf"/>
</dbReference>
<dbReference type="InterPro" id="IPR005632">
    <property type="entry name" value="Chaperone_Skp"/>
</dbReference>
<reference evidence="4 5" key="1">
    <citation type="submission" date="2021-01" db="EMBL/GenBank/DDBJ databases">
        <title>Carboxyliciviraga sp.nov., isolated from coastal sediments.</title>
        <authorList>
            <person name="Lu D."/>
            <person name="Zhang T."/>
        </authorList>
    </citation>
    <scope>NUCLEOTIDE SEQUENCE [LARGE SCALE GENOMIC DNA]</scope>
    <source>
        <strain evidence="4 5">N1Y132</strain>
    </source>
</reference>
<feature type="chain" id="PRO_5045204708" evidence="3">
    <location>
        <begin position="21"/>
        <end position="170"/>
    </location>
</feature>
<gene>
    <name evidence="4" type="ORF">JIV24_11045</name>
</gene>
<dbReference type="Pfam" id="PF03938">
    <property type="entry name" value="OmpH"/>
    <property type="match status" value="1"/>
</dbReference>
<dbReference type="PANTHER" id="PTHR35089:SF1">
    <property type="entry name" value="CHAPERONE PROTEIN SKP"/>
    <property type="match status" value="1"/>
</dbReference>
<dbReference type="Gene3D" id="3.30.910.20">
    <property type="entry name" value="Skp domain"/>
    <property type="match status" value="1"/>
</dbReference>
<dbReference type="SUPFAM" id="SSF111384">
    <property type="entry name" value="OmpH-like"/>
    <property type="match status" value="1"/>
</dbReference>
<evidence type="ECO:0000256" key="1">
    <source>
        <dbReference type="ARBA" id="ARBA00009091"/>
    </source>
</evidence>
<proteinExistence type="inferred from homology"/>
<organism evidence="4 5">
    <name type="scientific">Carboxylicivirga marina</name>
    <dbReference type="NCBI Taxonomy" id="2800988"/>
    <lineage>
        <taxon>Bacteria</taxon>
        <taxon>Pseudomonadati</taxon>
        <taxon>Bacteroidota</taxon>
        <taxon>Bacteroidia</taxon>
        <taxon>Marinilabiliales</taxon>
        <taxon>Marinilabiliaceae</taxon>
        <taxon>Carboxylicivirga</taxon>
    </lineage>
</organism>
<evidence type="ECO:0000313" key="5">
    <source>
        <dbReference type="Proteomes" id="UP000605676"/>
    </source>
</evidence>
<dbReference type="RefSeq" id="WP_200465097.1">
    <property type="nucleotide sequence ID" value="NZ_JAENRR010000023.1"/>
</dbReference>
<keyword evidence="2 3" id="KW-0732">Signal</keyword>
<dbReference type="Proteomes" id="UP000605676">
    <property type="component" value="Unassembled WGS sequence"/>
</dbReference>
<sequence length="170" mass="19252">MKIYYTLVVTLLLAVSAVNAQQPMKFGHINSTEILQAMPELKSVETQMEAEFNEKEAQFTTMQEDLQAKQQAYQQEAVGLSATDRAAREQELMEMNQKVQNYYMLSQQQIQAKQNELQAPIIQKLKAAIQEVGDEEGFLYIFEMTSRVPVFASDKSIDVAPLVKAKLGIQ</sequence>
<evidence type="ECO:0000313" key="4">
    <source>
        <dbReference type="EMBL" id="MBK3517869.1"/>
    </source>
</evidence>
<feature type="signal peptide" evidence="3">
    <location>
        <begin position="1"/>
        <end position="20"/>
    </location>
</feature>
<dbReference type="PANTHER" id="PTHR35089">
    <property type="entry name" value="CHAPERONE PROTEIN SKP"/>
    <property type="match status" value="1"/>
</dbReference>
<comment type="similarity">
    <text evidence="1">Belongs to the Skp family.</text>
</comment>
<dbReference type="SMART" id="SM00935">
    <property type="entry name" value="OmpH"/>
    <property type="match status" value="1"/>
</dbReference>
<evidence type="ECO:0000256" key="2">
    <source>
        <dbReference type="ARBA" id="ARBA00022729"/>
    </source>
</evidence>
<name>A0ABS1HJM2_9BACT</name>
<protein>
    <submittedName>
        <fullName evidence="4">OmpH family outer membrane protein</fullName>
    </submittedName>
</protein>
<accession>A0ABS1HJM2</accession>